<dbReference type="GO" id="GO:1903475">
    <property type="term" value="P:mitotic actomyosin contractile ring assembly"/>
    <property type="evidence" value="ECO:0007669"/>
    <property type="project" value="TreeGrafter"/>
</dbReference>
<dbReference type="SMART" id="SM01140">
    <property type="entry name" value="Drf_GBD"/>
    <property type="match status" value="1"/>
</dbReference>
<dbReference type="EMBL" id="CVQH01026661">
    <property type="protein sequence ID" value="CRK40952.1"/>
    <property type="molecule type" value="Genomic_DNA"/>
</dbReference>
<dbReference type="GO" id="GO:0032153">
    <property type="term" value="C:cell division site"/>
    <property type="evidence" value="ECO:0007669"/>
    <property type="project" value="TreeGrafter"/>
</dbReference>
<dbReference type="InterPro" id="IPR011989">
    <property type="entry name" value="ARM-like"/>
</dbReference>
<feature type="region of interest" description="Disordered" evidence="2">
    <location>
        <begin position="53"/>
        <end position="76"/>
    </location>
</feature>
<dbReference type="InterPro" id="IPR010473">
    <property type="entry name" value="GTPase-bd"/>
</dbReference>
<gene>
    <name evidence="4" type="ORF">BN1708_016844</name>
</gene>
<dbReference type="Proteomes" id="UP000044602">
    <property type="component" value="Unassembled WGS sequence"/>
</dbReference>
<feature type="non-terminal residue" evidence="4">
    <location>
        <position position="290"/>
    </location>
</feature>
<dbReference type="Gene3D" id="1.25.10.10">
    <property type="entry name" value="Leucine-rich Repeat Variant"/>
    <property type="match status" value="1"/>
</dbReference>
<feature type="region of interest" description="Disordered" evidence="2">
    <location>
        <begin position="140"/>
        <end position="163"/>
    </location>
</feature>
<dbReference type="STRING" id="100787.A0A0G4N3B3"/>
<dbReference type="Pfam" id="PF10159">
    <property type="entry name" value="MMtag"/>
    <property type="match status" value="1"/>
</dbReference>
<evidence type="ECO:0000256" key="2">
    <source>
        <dbReference type="SAM" id="MobiDB-lite"/>
    </source>
</evidence>
<organism evidence="4 5">
    <name type="scientific">Verticillium longisporum</name>
    <name type="common">Verticillium dahliae var. longisporum</name>
    <dbReference type="NCBI Taxonomy" id="100787"/>
    <lineage>
        <taxon>Eukaryota</taxon>
        <taxon>Fungi</taxon>
        <taxon>Dikarya</taxon>
        <taxon>Ascomycota</taxon>
        <taxon>Pezizomycotina</taxon>
        <taxon>Sordariomycetes</taxon>
        <taxon>Hypocreomycetidae</taxon>
        <taxon>Glomerellales</taxon>
        <taxon>Plectosphaerellaceae</taxon>
        <taxon>Verticillium</taxon>
    </lineage>
</organism>
<sequence>MDLLSTVRKSGSRGGVNFSWDDVSTSTHRENYLGHSLKAPVGRWQKGRDLNWYAKADDDNDPNADPAETDQEKSERLRREELRKIKEAEEDALARALGLPVAQRDTSGANAVEAKRQMVAYPASKKWTLLHQDRLAEWQGEQKRRQTARPNQFPGQFATPDILVSSDEEGSPEWYVRRVMDNSLDTKGLGSLEVNLRTQQIGWVKRFIECQGQVAMTNVLLKINRKTALGPAAPDQKGPDRNLDREYEIIKCLKALMNNKFGADDALAHQQVVISLATSLISPRLMTRKL</sequence>
<name>A0A0G4N3B3_VERLO</name>
<dbReference type="InterPro" id="IPR014768">
    <property type="entry name" value="GBD/FH3_dom"/>
</dbReference>
<evidence type="ECO:0000259" key="3">
    <source>
        <dbReference type="PROSITE" id="PS51232"/>
    </source>
</evidence>
<dbReference type="InterPro" id="IPR019315">
    <property type="entry name" value="MMTA2_N"/>
</dbReference>
<dbReference type="PANTHER" id="PTHR47102:SF2">
    <property type="entry name" value="PROTEIN BNI1"/>
    <property type="match status" value="1"/>
</dbReference>
<dbReference type="GO" id="GO:0003779">
    <property type="term" value="F:actin binding"/>
    <property type="evidence" value="ECO:0007669"/>
    <property type="project" value="InterPro"/>
</dbReference>
<dbReference type="GO" id="GO:0031267">
    <property type="term" value="F:small GTPase binding"/>
    <property type="evidence" value="ECO:0007669"/>
    <property type="project" value="InterPro"/>
</dbReference>
<dbReference type="InterPro" id="IPR051661">
    <property type="entry name" value="Actin_filament_regulator"/>
</dbReference>
<feature type="region of interest" description="Disordered" evidence="2">
    <location>
        <begin position="1"/>
        <end position="21"/>
    </location>
</feature>
<dbReference type="PANTHER" id="PTHR47102">
    <property type="entry name" value="PROTEIN BNI1"/>
    <property type="match status" value="1"/>
</dbReference>
<evidence type="ECO:0000313" key="5">
    <source>
        <dbReference type="Proteomes" id="UP000044602"/>
    </source>
</evidence>
<feature type="domain" description="GBD/FH3" evidence="3">
    <location>
        <begin position="77"/>
        <end position="290"/>
    </location>
</feature>
<comment type="similarity">
    <text evidence="1">Belongs to the formin homology family. BNI1 subfamily.</text>
</comment>
<dbReference type="InterPro" id="IPR016024">
    <property type="entry name" value="ARM-type_fold"/>
</dbReference>
<proteinExistence type="inferred from homology"/>
<evidence type="ECO:0000313" key="4">
    <source>
        <dbReference type="EMBL" id="CRK40952.1"/>
    </source>
</evidence>
<dbReference type="GO" id="GO:0051016">
    <property type="term" value="P:barbed-end actin filament capping"/>
    <property type="evidence" value="ECO:0007669"/>
    <property type="project" value="TreeGrafter"/>
</dbReference>
<dbReference type="GO" id="GO:0051017">
    <property type="term" value="P:actin filament bundle assembly"/>
    <property type="evidence" value="ECO:0007669"/>
    <property type="project" value="TreeGrafter"/>
</dbReference>
<dbReference type="SUPFAM" id="SSF48371">
    <property type="entry name" value="ARM repeat"/>
    <property type="match status" value="1"/>
</dbReference>
<evidence type="ECO:0000256" key="1">
    <source>
        <dbReference type="ARBA" id="ARBA00037935"/>
    </source>
</evidence>
<keyword evidence="5" id="KW-1185">Reference proteome</keyword>
<dbReference type="PROSITE" id="PS51232">
    <property type="entry name" value="GBD_FH3"/>
    <property type="match status" value="1"/>
</dbReference>
<dbReference type="AlphaFoldDB" id="A0A0G4N3B3"/>
<protein>
    <recommendedName>
        <fullName evidence="3">GBD/FH3 domain-containing protein</fullName>
    </recommendedName>
</protein>
<dbReference type="GO" id="GO:0043332">
    <property type="term" value="C:mating projection tip"/>
    <property type="evidence" value="ECO:0007669"/>
    <property type="project" value="TreeGrafter"/>
</dbReference>
<accession>A0A0G4N3B3</accession>
<reference evidence="4 5" key="1">
    <citation type="submission" date="2015-05" db="EMBL/GenBank/DDBJ databases">
        <authorList>
            <person name="Wang D.B."/>
            <person name="Wang M."/>
        </authorList>
    </citation>
    <scope>NUCLEOTIDE SEQUENCE [LARGE SCALE GENOMIC DNA]</scope>
    <source>
        <strain evidence="4">VL1</strain>
    </source>
</reference>
<dbReference type="Pfam" id="PF06371">
    <property type="entry name" value="Drf_GBD"/>
    <property type="match status" value="1"/>
</dbReference>